<evidence type="ECO:0000256" key="1">
    <source>
        <dbReference type="PROSITE-ProRule" id="PRU00169"/>
    </source>
</evidence>
<name>A0ABW0K0J6_9BACL</name>
<feature type="domain" description="Response regulatory" evidence="2">
    <location>
        <begin position="3"/>
        <end position="120"/>
    </location>
</feature>
<accession>A0ABW0K0J6</accession>
<evidence type="ECO:0000259" key="2">
    <source>
        <dbReference type="PROSITE" id="PS50110"/>
    </source>
</evidence>
<feature type="modified residue" description="4-aspartylphosphate" evidence="1">
    <location>
        <position position="55"/>
    </location>
</feature>
<dbReference type="InterPro" id="IPR011006">
    <property type="entry name" value="CheY-like_superfamily"/>
</dbReference>
<comment type="caution">
    <text evidence="3">The sequence shown here is derived from an EMBL/GenBank/DDBJ whole genome shotgun (WGS) entry which is preliminary data.</text>
</comment>
<dbReference type="PANTHER" id="PTHR43228:SF1">
    <property type="entry name" value="TWO-COMPONENT RESPONSE REGULATOR ARR22"/>
    <property type="match status" value="1"/>
</dbReference>
<dbReference type="InterPro" id="IPR052048">
    <property type="entry name" value="ST_Response_Regulator"/>
</dbReference>
<keyword evidence="4" id="KW-1185">Reference proteome</keyword>
<dbReference type="SUPFAM" id="SSF52172">
    <property type="entry name" value="CheY-like"/>
    <property type="match status" value="1"/>
</dbReference>
<dbReference type="Gene3D" id="3.40.50.2300">
    <property type="match status" value="1"/>
</dbReference>
<dbReference type="Proteomes" id="UP001596044">
    <property type="component" value="Unassembled WGS sequence"/>
</dbReference>
<dbReference type="InterPro" id="IPR001789">
    <property type="entry name" value="Sig_transdc_resp-reg_receiver"/>
</dbReference>
<dbReference type="RefSeq" id="WP_270877927.1">
    <property type="nucleotide sequence ID" value="NZ_JAQFVF010000013.1"/>
</dbReference>
<reference evidence="4" key="1">
    <citation type="journal article" date="2019" name="Int. J. Syst. Evol. Microbiol.">
        <title>The Global Catalogue of Microorganisms (GCM) 10K type strain sequencing project: providing services to taxonomists for standard genome sequencing and annotation.</title>
        <authorList>
            <consortium name="The Broad Institute Genomics Platform"/>
            <consortium name="The Broad Institute Genome Sequencing Center for Infectious Disease"/>
            <person name="Wu L."/>
            <person name="Ma J."/>
        </authorList>
    </citation>
    <scope>NUCLEOTIDE SEQUENCE [LARGE SCALE GENOMIC DNA]</scope>
    <source>
        <strain evidence="4">KACC 11904</strain>
    </source>
</reference>
<proteinExistence type="predicted"/>
<protein>
    <submittedName>
        <fullName evidence="3">Response regulator</fullName>
    </submittedName>
</protein>
<dbReference type="Pfam" id="PF00072">
    <property type="entry name" value="Response_reg"/>
    <property type="match status" value="1"/>
</dbReference>
<sequence>MISLLIVDDEKIIRNGLQSMIERQFPNLFNYRFAENGQEALELLRQESTDIMITDIRMPIMDGFELLEQLQGHPVKTEVVLLSGYNEFVYAKKAIRYAVKEYLMKPVKREELFAVLERVMRDIRMREERAGKLGEDARLVAAELDTQQFEPEGCG</sequence>
<dbReference type="SMART" id="SM00448">
    <property type="entry name" value="REC"/>
    <property type="match status" value="1"/>
</dbReference>
<gene>
    <name evidence="3" type="ORF">ACFPOG_00060</name>
</gene>
<dbReference type="PROSITE" id="PS50110">
    <property type="entry name" value="RESPONSE_REGULATORY"/>
    <property type="match status" value="1"/>
</dbReference>
<dbReference type="EMBL" id="JBHSMJ010000002">
    <property type="protein sequence ID" value="MFC5446646.1"/>
    <property type="molecule type" value="Genomic_DNA"/>
</dbReference>
<dbReference type="PANTHER" id="PTHR43228">
    <property type="entry name" value="TWO-COMPONENT RESPONSE REGULATOR"/>
    <property type="match status" value="1"/>
</dbReference>
<evidence type="ECO:0000313" key="3">
    <source>
        <dbReference type="EMBL" id="MFC5446646.1"/>
    </source>
</evidence>
<evidence type="ECO:0000313" key="4">
    <source>
        <dbReference type="Proteomes" id="UP001596044"/>
    </source>
</evidence>
<dbReference type="CDD" id="cd17536">
    <property type="entry name" value="REC_YesN-like"/>
    <property type="match status" value="1"/>
</dbReference>
<keyword evidence="1" id="KW-0597">Phosphoprotein</keyword>
<organism evidence="3 4">
    <name type="scientific">Paenibacillus aestuarii</name>
    <dbReference type="NCBI Taxonomy" id="516965"/>
    <lineage>
        <taxon>Bacteria</taxon>
        <taxon>Bacillati</taxon>
        <taxon>Bacillota</taxon>
        <taxon>Bacilli</taxon>
        <taxon>Bacillales</taxon>
        <taxon>Paenibacillaceae</taxon>
        <taxon>Paenibacillus</taxon>
    </lineage>
</organism>